<evidence type="ECO:0000313" key="5">
    <source>
        <dbReference type="EMBL" id="SDU28632.1"/>
    </source>
</evidence>
<reference evidence="6" key="1">
    <citation type="submission" date="2016-10" db="EMBL/GenBank/DDBJ databases">
        <authorList>
            <person name="Varghese N."/>
            <person name="Submissions S."/>
        </authorList>
    </citation>
    <scope>NUCLEOTIDE SEQUENCE [LARGE SCALE GENOMIC DNA]</scope>
    <source>
        <strain evidence="6">DSM 17875</strain>
    </source>
</reference>
<protein>
    <submittedName>
        <fullName evidence="5">Sugar O-acyltransferase, sialic acid O-acetyltransferase NeuD family</fullName>
    </submittedName>
</protein>
<dbReference type="EMBL" id="LT629785">
    <property type="protein sequence ID" value="SDU28632.1"/>
    <property type="molecule type" value="Genomic_DNA"/>
</dbReference>
<keyword evidence="5" id="KW-0808">Transferase</keyword>
<organism evidence="5 6">
    <name type="scientific">Pseudomonas pohangensis</name>
    <dbReference type="NCBI Taxonomy" id="364197"/>
    <lineage>
        <taxon>Bacteria</taxon>
        <taxon>Pseudomonadati</taxon>
        <taxon>Pseudomonadota</taxon>
        <taxon>Gammaproteobacteria</taxon>
        <taxon>Pseudomonadales</taxon>
        <taxon>Pseudomonadaceae</taxon>
        <taxon>Pseudomonas</taxon>
    </lineage>
</organism>
<dbReference type="PANTHER" id="PTHR43300">
    <property type="entry name" value="ACETYLTRANSFERASE"/>
    <property type="match status" value="1"/>
</dbReference>
<keyword evidence="5" id="KW-0012">Acyltransferase</keyword>
<keyword evidence="6" id="KW-1185">Reference proteome</keyword>
<evidence type="ECO:0000256" key="2">
    <source>
        <dbReference type="PIRSR" id="PIRSR620019-1"/>
    </source>
</evidence>
<sequence length="222" mass="22732">MRQESVLMVGSGGHARVLADILHLSNGLRLVGVIDDFEMAGTPALGVEILGTCEDLPRIMRQLECCRVVLAVGHNARRLDLAARIESLCNDVVWQSLLHPAAVLAGDAVVGEGAVIMAGAIVNAGAQIGRHCLINTSAIVEHDCKLGDGSSVGPGGVLGGNVRLGVGAIVALGAGVINALELGEHALLGAGATAVRDLPAYAVALGVPARTTRFRDAGEEYL</sequence>
<gene>
    <name evidence="5" type="ORF">SAMN05216296_2857</name>
</gene>
<dbReference type="CDD" id="cd03360">
    <property type="entry name" value="LbH_AT_putative"/>
    <property type="match status" value="1"/>
</dbReference>
<evidence type="ECO:0000259" key="4">
    <source>
        <dbReference type="Pfam" id="PF17836"/>
    </source>
</evidence>
<dbReference type="STRING" id="364197.SAMN05216296_2857"/>
<dbReference type="AlphaFoldDB" id="A0A1H2H9Y9"/>
<dbReference type="Gene3D" id="3.40.50.20">
    <property type="match status" value="1"/>
</dbReference>
<proteinExistence type="inferred from homology"/>
<dbReference type="Pfam" id="PF17836">
    <property type="entry name" value="PglD_N"/>
    <property type="match status" value="1"/>
</dbReference>
<dbReference type="Proteomes" id="UP000243232">
    <property type="component" value="Chromosome I"/>
</dbReference>
<dbReference type="InterPro" id="IPR001451">
    <property type="entry name" value="Hexapep"/>
</dbReference>
<evidence type="ECO:0000256" key="1">
    <source>
        <dbReference type="ARBA" id="ARBA00007274"/>
    </source>
</evidence>
<feature type="active site" description="Proton acceptor" evidence="2">
    <location>
        <position position="142"/>
    </location>
</feature>
<dbReference type="InterPro" id="IPR041561">
    <property type="entry name" value="PglD_N"/>
</dbReference>
<dbReference type="Pfam" id="PF00132">
    <property type="entry name" value="Hexapep"/>
    <property type="match status" value="1"/>
</dbReference>
<accession>A0A1H2H9Y9</accession>
<dbReference type="NCBIfam" id="TIGR03570">
    <property type="entry name" value="NeuD_NnaD"/>
    <property type="match status" value="1"/>
</dbReference>
<evidence type="ECO:0000313" key="6">
    <source>
        <dbReference type="Proteomes" id="UP000243232"/>
    </source>
</evidence>
<feature type="domain" description="PglD N-terminal" evidence="4">
    <location>
        <begin position="6"/>
        <end position="84"/>
    </location>
</feature>
<dbReference type="PANTHER" id="PTHR43300:SF7">
    <property type="entry name" value="UDP-N-ACETYLBACILLOSAMINE N-ACETYLTRANSFERASE"/>
    <property type="match status" value="1"/>
</dbReference>
<evidence type="ECO:0000256" key="3">
    <source>
        <dbReference type="PIRSR" id="PIRSR620019-2"/>
    </source>
</evidence>
<dbReference type="SUPFAM" id="SSF51161">
    <property type="entry name" value="Trimeric LpxA-like enzymes"/>
    <property type="match status" value="1"/>
</dbReference>
<dbReference type="GO" id="GO:0016746">
    <property type="term" value="F:acyltransferase activity"/>
    <property type="evidence" value="ECO:0007669"/>
    <property type="project" value="UniProtKB-KW"/>
</dbReference>
<feature type="site" description="Increases basicity of active site His" evidence="2">
    <location>
        <position position="143"/>
    </location>
</feature>
<dbReference type="InterPro" id="IPR020019">
    <property type="entry name" value="AcTrfase_PglD-like"/>
</dbReference>
<dbReference type="InterPro" id="IPR011004">
    <property type="entry name" value="Trimer_LpxA-like_sf"/>
</dbReference>
<dbReference type="InterPro" id="IPR050179">
    <property type="entry name" value="Trans_hexapeptide_repeat"/>
</dbReference>
<name>A0A1H2H9Y9_9PSED</name>
<feature type="binding site" evidence="3">
    <location>
        <position position="73"/>
    </location>
    <ligand>
        <name>substrate</name>
    </ligand>
</feature>
<dbReference type="Gene3D" id="2.160.10.10">
    <property type="entry name" value="Hexapeptide repeat proteins"/>
    <property type="match status" value="1"/>
</dbReference>
<comment type="similarity">
    <text evidence="1">Belongs to the transferase hexapeptide repeat family.</text>
</comment>